<sequence>MIDTPSDREAATRALVEAAGGKLETFYLTTGDNDFSLKVTIDDASDLLAALMVAGASGAASNLKTVRAFTSEEFTEIQKKAGSIAKAYKAPGS</sequence>
<reference evidence="2" key="1">
    <citation type="journal article" date="2014" name="Stand. Genomic Sci.">
        <title>Genome sequence of the exopolysaccharide-producing Salipiger mucosus type strain (DSM 16094(T)), a moderately halophilic member of the Roseobacter clade.</title>
        <authorList>
            <person name="Riedel T."/>
            <person name="Spring S."/>
            <person name="Fiebig A."/>
            <person name="Petersen J."/>
            <person name="Kyrpides N.C."/>
            <person name="Goker M."/>
            <person name="Klenk H.P."/>
        </authorList>
    </citation>
    <scope>NUCLEOTIDE SEQUENCE [LARGE SCALE GENOMIC DNA]</scope>
    <source>
        <strain evidence="2">DSM 16094</strain>
    </source>
</reference>
<comment type="caution">
    <text evidence="1">The sequence shown here is derived from an EMBL/GenBank/DDBJ whole genome shotgun (WGS) entry which is preliminary data.</text>
</comment>
<keyword evidence="2" id="KW-1185">Reference proteome</keyword>
<dbReference type="InterPro" id="IPR014845">
    <property type="entry name" value="GYD/TTHA1554"/>
</dbReference>
<dbReference type="AlphaFoldDB" id="S9QTV2"/>
<organism evidence="1 2">
    <name type="scientific">Salipiger mucosus DSM 16094</name>
    <dbReference type="NCBI Taxonomy" id="1123237"/>
    <lineage>
        <taxon>Bacteria</taxon>
        <taxon>Pseudomonadati</taxon>
        <taxon>Pseudomonadota</taxon>
        <taxon>Alphaproteobacteria</taxon>
        <taxon>Rhodobacterales</taxon>
        <taxon>Roseobacteraceae</taxon>
        <taxon>Salipiger</taxon>
    </lineage>
</organism>
<dbReference type="EMBL" id="APVH01000012">
    <property type="protein sequence ID" value="EPX84801.1"/>
    <property type="molecule type" value="Genomic_DNA"/>
</dbReference>
<dbReference type="Proteomes" id="UP000015347">
    <property type="component" value="Unassembled WGS sequence"/>
</dbReference>
<evidence type="ECO:0000313" key="2">
    <source>
        <dbReference type="Proteomes" id="UP000015347"/>
    </source>
</evidence>
<dbReference type="HOGENOM" id="CLU_155227_1_0_5"/>
<accession>S9QTV2</accession>
<evidence type="ECO:0000313" key="1">
    <source>
        <dbReference type="EMBL" id="EPX84801.1"/>
    </source>
</evidence>
<gene>
    <name evidence="1" type="ORF">Salmuc_01374</name>
</gene>
<evidence type="ECO:0008006" key="3">
    <source>
        <dbReference type="Google" id="ProtNLM"/>
    </source>
</evidence>
<dbReference type="eggNOG" id="COG4274">
    <property type="taxonomic scope" value="Bacteria"/>
</dbReference>
<dbReference type="STRING" id="1123237.Salmuc_01374"/>
<name>S9QTV2_9RHOB</name>
<proteinExistence type="predicted"/>
<protein>
    <recommendedName>
        <fullName evidence="3">GYD domain-containing protein</fullName>
    </recommendedName>
</protein>
<dbReference type="Pfam" id="PF08734">
    <property type="entry name" value="GYD"/>
    <property type="match status" value="1"/>
</dbReference>